<evidence type="ECO:0000313" key="3">
    <source>
        <dbReference type="Proteomes" id="UP000241890"/>
    </source>
</evidence>
<name>A0A2R5GJT8_9STRA</name>
<proteinExistence type="predicted"/>
<reference evidence="2 3" key="1">
    <citation type="submission" date="2017-12" db="EMBL/GenBank/DDBJ databases">
        <title>Sequencing, de novo assembly and annotation of complete genome of a new Thraustochytrid species, strain FCC1311.</title>
        <authorList>
            <person name="Sedici K."/>
            <person name="Godart F."/>
            <person name="Aiese Cigliano R."/>
            <person name="Sanseverino W."/>
            <person name="Barakat M."/>
            <person name="Ortet P."/>
            <person name="Marechal E."/>
            <person name="Cagnac O."/>
            <person name="Amato A."/>
        </authorList>
    </citation>
    <scope>NUCLEOTIDE SEQUENCE [LARGE SCALE GENOMIC DNA]</scope>
</reference>
<accession>A0A2R5GJT8</accession>
<protein>
    <submittedName>
        <fullName evidence="2">Uncharacterized protein</fullName>
    </submittedName>
</protein>
<comment type="caution">
    <text evidence="2">The sequence shown here is derived from an EMBL/GenBank/DDBJ whole genome shotgun (WGS) entry which is preliminary data.</text>
</comment>
<evidence type="ECO:0000313" key="2">
    <source>
        <dbReference type="EMBL" id="GBG29998.1"/>
    </source>
</evidence>
<dbReference type="AlphaFoldDB" id="A0A2R5GJT8"/>
<evidence type="ECO:0000256" key="1">
    <source>
        <dbReference type="SAM" id="MobiDB-lite"/>
    </source>
</evidence>
<dbReference type="Proteomes" id="UP000241890">
    <property type="component" value="Unassembled WGS sequence"/>
</dbReference>
<keyword evidence="3" id="KW-1185">Reference proteome</keyword>
<organism evidence="2 3">
    <name type="scientific">Hondaea fermentalgiana</name>
    <dbReference type="NCBI Taxonomy" id="2315210"/>
    <lineage>
        <taxon>Eukaryota</taxon>
        <taxon>Sar</taxon>
        <taxon>Stramenopiles</taxon>
        <taxon>Bigyra</taxon>
        <taxon>Labyrinthulomycetes</taxon>
        <taxon>Thraustochytrida</taxon>
        <taxon>Thraustochytriidae</taxon>
        <taxon>Hondaea</taxon>
    </lineage>
</organism>
<dbReference type="InParanoid" id="A0A2R5GJT8"/>
<feature type="compositionally biased region" description="Basic and acidic residues" evidence="1">
    <location>
        <begin position="256"/>
        <end position="278"/>
    </location>
</feature>
<gene>
    <name evidence="2" type="ORF">FCC1311_062182</name>
</gene>
<sequence>MSAPYRAAGEDVWERQAGVREVRREADNLAAAQAIQYAKLLEETEADRRLCNAAFEAGFIEHKIEATLIQKEVADDIRLQSERIGVPWRGLSVEELIEVLRETADERRDDLRKLLAYTEDMQRRGKLLADTAQRRVEVLDDARDEAIAEVQNVIEGLVASLRAREAELVEIAREIARQRSAMLTKGLGALARVQEVSVNLLEEGHLISAKDDLHLLAELFERREDLDGSAEEIDAALMRVKREQEEDEALGAAAEAPKDEDGSESKNETKKMEAKIESDDAPSFKAPKIEFRFDRWMLQRVAMFGTVGSLEKLRPLDLSRRPLRWDANRSDMHVLTLSDEDVCATHTGDQDAKASMFGSDGFSEGTIVMRIVFEGLLPGQWVSAGVATAAQLNGTAFVRDAVIFEVARSSTTQSATTGYLSQQSIENESVVTIVLDSQLRTIEYYKSGVRLKVVVLERLPGARENIYFFPFCTLFHPGQMARLTP</sequence>
<dbReference type="EMBL" id="BEYU01000069">
    <property type="protein sequence ID" value="GBG29998.1"/>
    <property type="molecule type" value="Genomic_DNA"/>
</dbReference>
<feature type="region of interest" description="Disordered" evidence="1">
    <location>
        <begin position="244"/>
        <end position="279"/>
    </location>
</feature>